<dbReference type="VEuPathDB" id="FungiDB:AeMF1_020924"/>
<dbReference type="Pfam" id="PF06951">
    <property type="entry name" value="PLA2G12"/>
    <property type="match status" value="1"/>
</dbReference>
<protein>
    <recommendedName>
        <fullName evidence="5">Phospholipase A2 domain-containing protein</fullName>
    </recommendedName>
</protein>
<dbReference type="InterPro" id="IPR010711">
    <property type="entry name" value="PLA2G12"/>
</dbReference>
<feature type="signal peptide" evidence="2">
    <location>
        <begin position="1"/>
        <end position="25"/>
    </location>
</feature>
<dbReference type="GO" id="GO:0050482">
    <property type="term" value="P:arachidonate secretion"/>
    <property type="evidence" value="ECO:0007669"/>
    <property type="project" value="InterPro"/>
</dbReference>
<dbReference type="EMBL" id="VJMJ01000213">
    <property type="protein sequence ID" value="KAF0726547.1"/>
    <property type="molecule type" value="Genomic_DNA"/>
</dbReference>
<feature type="region of interest" description="Disordered" evidence="1">
    <location>
        <begin position="224"/>
        <end position="245"/>
    </location>
</feature>
<dbReference type="GO" id="GO:0016042">
    <property type="term" value="P:lipid catabolic process"/>
    <property type="evidence" value="ECO:0007669"/>
    <property type="project" value="InterPro"/>
</dbReference>
<evidence type="ECO:0000313" key="4">
    <source>
        <dbReference type="Proteomes" id="UP000481153"/>
    </source>
</evidence>
<feature type="chain" id="PRO_5026063075" description="Phospholipase A2 domain-containing protein" evidence="2">
    <location>
        <begin position="26"/>
        <end position="245"/>
    </location>
</feature>
<dbReference type="Gene3D" id="1.20.90.10">
    <property type="entry name" value="Phospholipase A2 domain"/>
    <property type="match status" value="1"/>
</dbReference>
<proteinExistence type="predicted"/>
<keyword evidence="4" id="KW-1185">Reference proteome</keyword>
<dbReference type="AlphaFoldDB" id="A0A6G0WHA4"/>
<evidence type="ECO:0000256" key="1">
    <source>
        <dbReference type="SAM" id="MobiDB-lite"/>
    </source>
</evidence>
<evidence type="ECO:0008006" key="5">
    <source>
        <dbReference type="Google" id="ProtNLM"/>
    </source>
</evidence>
<reference evidence="3 4" key="1">
    <citation type="submission" date="2019-07" db="EMBL/GenBank/DDBJ databases">
        <title>Genomics analysis of Aphanomyces spp. identifies a new class of oomycete effector associated with host adaptation.</title>
        <authorList>
            <person name="Gaulin E."/>
        </authorList>
    </citation>
    <scope>NUCLEOTIDE SEQUENCE [LARGE SCALE GENOMIC DNA]</scope>
    <source>
        <strain evidence="3 4">ATCC 201684</strain>
    </source>
</reference>
<dbReference type="GO" id="GO:0006644">
    <property type="term" value="P:phospholipid metabolic process"/>
    <property type="evidence" value="ECO:0007669"/>
    <property type="project" value="InterPro"/>
</dbReference>
<evidence type="ECO:0000313" key="3">
    <source>
        <dbReference type="EMBL" id="KAF0726547.1"/>
    </source>
</evidence>
<dbReference type="GO" id="GO:0005576">
    <property type="term" value="C:extracellular region"/>
    <property type="evidence" value="ECO:0007669"/>
    <property type="project" value="InterPro"/>
</dbReference>
<accession>A0A6G0WHA4</accession>
<dbReference type="PANTHER" id="PTHR12824:SF8">
    <property type="entry name" value="GXIVSPLA2, ISOFORM A"/>
    <property type="match status" value="1"/>
</dbReference>
<name>A0A6G0WHA4_9STRA</name>
<organism evidence="3 4">
    <name type="scientific">Aphanomyces euteiches</name>
    <dbReference type="NCBI Taxonomy" id="100861"/>
    <lineage>
        <taxon>Eukaryota</taxon>
        <taxon>Sar</taxon>
        <taxon>Stramenopiles</taxon>
        <taxon>Oomycota</taxon>
        <taxon>Saprolegniomycetes</taxon>
        <taxon>Saprolegniales</taxon>
        <taxon>Verrucalvaceae</taxon>
        <taxon>Aphanomyces</taxon>
    </lineage>
</organism>
<dbReference type="GO" id="GO:0005509">
    <property type="term" value="F:calcium ion binding"/>
    <property type="evidence" value="ECO:0007669"/>
    <property type="project" value="InterPro"/>
</dbReference>
<dbReference type="SUPFAM" id="SSF48619">
    <property type="entry name" value="Phospholipase A2, PLA2"/>
    <property type="match status" value="1"/>
</dbReference>
<dbReference type="GO" id="GO:0004623">
    <property type="term" value="F:phospholipase A2 activity"/>
    <property type="evidence" value="ECO:0007669"/>
    <property type="project" value="InterPro"/>
</dbReference>
<evidence type="ECO:0000256" key="2">
    <source>
        <dbReference type="SAM" id="SignalP"/>
    </source>
</evidence>
<dbReference type="InterPro" id="IPR036444">
    <property type="entry name" value="PLipase_A2_dom_sf"/>
</dbReference>
<comment type="caution">
    <text evidence="3">The sequence shown here is derived from an EMBL/GenBank/DDBJ whole genome shotgun (WGS) entry which is preliminary data.</text>
</comment>
<dbReference type="OrthoDB" id="3935740at2759"/>
<gene>
    <name evidence="3" type="ORF">Ae201684_015173</name>
</gene>
<keyword evidence="2" id="KW-0732">Signal</keyword>
<dbReference type="Proteomes" id="UP000481153">
    <property type="component" value="Unassembled WGS sequence"/>
</dbReference>
<sequence length="245" mass="27334">MLPLGWKSYVSISLLLLAKVPSTSAMFGELEICEPKAEICKGSKNVVLAPKRSFRNWANGCGTDSLGFQVVANDELDFTTCCNWHDACYGICGISKQLCERKFEKCMKDHCKTLHGENTEAAKSCESTADLYAMGPKYMGCKAFTAGQKEACDCVDASKADGKVRDRLKYVLKQYNADESADSLLDKYKGKEAVMFLRLLTKYPDALVVKKSKRESMFDAFKESLKKAPKEPKDNNDDVDEHIEL</sequence>
<dbReference type="PANTHER" id="PTHR12824">
    <property type="entry name" value="GROUP XII SECRETORY PHOSPHOLIPASE A2 FAMILY MEMBER"/>
    <property type="match status" value="1"/>
</dbReference>